<dbReference type="EMBL" id="CH474066">
    <property type="protein sequence ID" value="EDL88776.1"/>
    <property type="molecule type" value="Genomic_DNA"/>
</dbReference>
<dbReference type="Proteomes" id="UP000234681">
    <property type="component" value="Chromosome 3"/>
</dbReference>
<proteinExistence type="predicted"/>
<gene>
    <name evidence="1 3" type="primary">Arfgap1</name>
    <name evidence="1" type="ORF">rCG_38551</name>
</gene>
<evidence type="ECO:0000313" key="2">
    <source>
        <dbReference type="Proteomes" id="UP000234681"/>
    </source>
</evidence>
<accession>A6KM68</accession>
<dbReference type="RGD" id="708452">
    <property type="gene designation" value="Arfgap1"/>
</dbReference>
<dbReference type="AlphaFoldDB" id="A6KM68"/>
<organism evidence="1 2">
    <name type="scientific">Rattus norvegicus</name>
    <name type="common">Rat</name>
    <dbReference type="NCBI Taxonomy" id="10116"/>
    <lineage>
        <taxon>Eukaryota</taxon>
        <taxon>Metazoa</taxon>
        <taxon>Chordata</taxon>
        <taxon>Craniata</taxon>
        <taxon>Vertebrata</taxon>
        <taxon>Euteleostomi</taxon>
        <taxon>Mammalia</taxon>
        <taxon>Eutheria</taxon>
        <taxon>Euarchontoglires</taxon>
        <taxon>Glires</taxon>
        <taxon>Rodentia</taxon>
        <taxon>Myomorpha</taxon>
        <taxon>Muroidea</taxon>
        <taxon>Muridae</taxon>
        <taxon>Murinae</taxon>
        <taxon>Rattus</taxon>
    </lineage>
</organism>
<name>A6KM68_RAT</name>
<evidence type="ECO:0000313" key="3">
    <source>
        <dbReference type="RGD" id="708452"/>
    </source>
</evidence>
<reference evidence="2" key="1">
    <citation type="submission" date="2005-09" db="EMBL/GenBank/DDBJ databases">
        <authorList>
            <person name="Mural R.J."/>
            <person name="Li P.W."/>
            <person name="Adams M.D."/>
            <person name="Amanatides P.G."/>
            <person name="Baden-Tillson H."/>
            <person name="Barnstead M."/>
            <person name="Chin S.H."/>
            <person name="Dew I."/>
            <person name="Evans C.A."/>
            <person name="Ferriera S."/>
            <person name="Flanigan M."/>
            <person name="Fosler C."/>
            <person name="Glodek A."/>
            <person name="Gu Z."/>
            <person name="Holt R.A."/>
            <person name="Jennings D."/>
            <person name="Kraft C.L."/>
            <person name="Lu F."/>
            <person name="Nguyen T."/>
            <person name="Nusskern D.R."/>
            <person name="Pfannkoch C.M."/>
            <person name="Sitter C."/>
            <person name="Sutton G.G."/>
            <person name="Venter J.C."/>
            <person name="Wang Z."/>
            <person name="Woodage T."/>
            <person name="Zheng X.H."/>
            <person name="Zhong F."/>
        </authorList>
    </citation>
    <scope>NUCLEOTIDE SEQUENCE [LARGE SCALE GENOMIC DNA]</scope>
    <source>
        <strain>BN</strain>
        <strain evidence="2">Sprague-Dawley</strain>
    </source>
</reference>
<protein>
    <submittedName>
        <fullName evidence="1">ADP-ribosylation factor GTPase activating protein 1, isoform CRA_e</fullName>
    </submittedName>
</protein>
<evidence type="ECO:0000313" key="1">
    <source>
        <dbReference type="EMBL" id="EDL88776.1"/>
    </source>
</evidence>
<sequence>MSPCKERRSRKLLAAGGGI</sequence>